<dbReference type="SMART" id="SM00382">
    <property type="entry name" value="AAA"/>
    <property type="match status" value="1"/>
</dbReference>
<feature type="transmembrane region" description="Helical" evidence="4">
    <location>
        <begin position="354"/>
        <end position="376"/>
    </location>
</feature>
<evidence type="ECO:0000256" key="2">
    <source>
        <dbReference type="ARBA" id="ARBA00022741"/>
    </source>
</evidence>
<dbReference type="EMBL" id="CP115156">
    <property type="protein sequence ID" value="WBL31591.1"/>
    <property type="molecule type" value="Genomic_DNA"/>
</dbReference>
<organism evidence="6 7">
    <name type="scientific">Candidatus Phytoplasma sacchari</name>
    <dbReference type="NCBI Taxonomy" id="2609813"/>
    <lineage>
        <taxon>Bacteria</taxon>
        <taxon>Bacillati</taxon>
        <taxon>Mycoplasmatota</taxon>
        <taxon>Mollicutes</taxon>
        <taxon>Acholeplasmatales</taxon>
        <taxon>Acholeplasmataceae</taxon>
        <taxon>Candidatus Phytoplasma</taxon>
        <taxon>16SrXI (Rice yellow dwarf group)</taxon>
    </lineage>
</organism>
<reference evidence="6" key="1">
    <citation type="submission" date="2022-12" db="EMBL/GenBank/DDBJ databases">
        <title>Genomic Characterization of Candidatus Phytoplasma sacchari in China.</title>
        <authorList>
            <person name="Zhang R.-Y."/>
        </authorList>
    </citation>
    <scope>NUCLEOTIDE SEQUENCE [LARGE SCALE GENOMIC DNA]</scope>
    <source>
        <strain evidence="6">SCWL1</strain>
    </source>
</reference>
<gene>
    <name evidence="6" type="ORF">O7R10_00820</name>
</gene>
<keyword evidence="2" id="KW-0547">Nucleotide-binding</keyword>
<evidence type="ECO:0000256" key="3">
    <source>
        <dbReference type="ARBA" id="ARBA00022840"/>
    </source>
</evidence>
<keyword evidence="4" id="KW-0812">Transmembrane</keyword>
<evidence type="ECO:0000259" key="5">
    <source>
        <dbReference type="PROSITE" id="PS50893"/>
    </source>
</evidence>
<feature type="transmembrane region" description="Helical" evidence="4">
    <location>
        <begin position="459"/>
        <end position="482"/>
    </location>
</feature>
<name>A0ABY7M1K9_9MOLU</name>
<dbReference type="InterPro" id="IPR003593">
    <property type="entry name" value="AAA+_ATPase"/>
</dbReference>
<feature type="transmembrane region" description="Helical" evidence="4">
    <location>
        <begin position="314"/>
        <end position="342"/>
    </location>
</feature>
<evidence type="ECO:0000313" key="6">
    <source>
        <dbReference type="EMBL" id="WBL31591.1"/>
    </source>
</evidence>
<evidence type="ECO:0000256" key="4">
    <source>
        <dbReference type="SAM" id="Phobius"/>
    </source>
</evidence>
<keyword evidence="4" id="KW-0472">Membrane</keyword>
<keyword evidence="4" id="KW-1133">Transmembrane helix</keyword>
<dbReference type="Proteomes" id="UP001210120">
    <property type="component" value="Chromosome"/>
</dbReference>
<comment type="similarity">
    <text evidence="1">Belongs to the ABC transporter superfamily.</text>
</comment>
<keyword evidence="7" id="KW-1185">Reference proteome</keyword>
<dbReference type="PANTHER" id="PTHR42798">
    <property type="entry name" value="LIPOPROTEIN-RELEASING SYSTEM ATP-BINDING PROTEIN LOLD"/>
    <property type="match status" value="1"/>
</dbReference>
<keyword evidence="3 6" id="KW-0067">ATP-binding</keyword>
<feature type="transmembrane region" description="Helical" evidence="4">
    <location>
        <begin position="413"/>
        <end position="436"/>
    </location>
</feature>
<dbReference type="Gene3D" id="3.40.50.300">
    <property type="entry name" value="P-loop containing nucleotide triphosphate hydrolases"/>
    <property type="match status" value="1"/>
</dbReference>
<protein>
    <submittedName>
        <fullName evidence="6">ABC transporter ATP-binding protein</fullName>
    </submittedName>
</protein>
<sequence length="499" mass="58333">MNFLSIKKVNKIFINKNNHKGFALKNINLNFSSSGLICIVGKTGSGKTTFLNLLSGFESYDSGKILINGIENNNLSENEINNYRSRLLGMVFQESCLFATLNIQDNIILPLELRGESWNTEKMDHLLEELEIANLKEQKVIYTSGGEKQRISLCRTIFKNPYFFLVDEPTGNLDFETSIKIFKILKKISEKKLVIIITHDLLSAYTYSDRIIEFSNGEVISDLSKKKIKNDETIRNTNYNLSSVSDLVKIFKKNFDLTEKNELKFERDHLNHSEMHKNNPSSLNSLLLKKQFPLPLKTIFKIFKENKKSLFIKFYFGIIALFISWCMTNSFSSCYKTIVILIKNKKISYVFKDYFIIISLISSLILYIISSLIICYSQFVQHFFKSEEKNISILKYLGVSSQNIRKIFYSKNLLSWLTTLLILFLFFVLFCFQKIVSSELKKILMWFSIFNEGLTIKEVFNIFLLNYFLCFIFFIIPTIIIIKLKIKKWYNQKNIKFIN</sequence>
<dbReference type="SUPFAM" id="SSF52540">
    <property type="entry name" value="P-loop containing nucleoside triphosphate hydrolases"/>
    <property type="match status" value="1"/>
</dbReference>
<proteinExistence type="inferred from homology"/>
<dbReference type="InterPro" id="IPR003439">
    <property type="entry name" value="ABC_transporter-like_ATP-bd"/>
</dbReference>
<dbReference type="PANTHER" id="PTHR42798:SF7">
    <property type="entry name" value="ALPHA-D-RIBOSE 1-METHYLPHOSPHONATE 5-TRIPHOSPHATE SYNTHASE SUBUNIT PHNL"/>
    <property type="match status" value="1"/>
</dbReference>
<dbReference type="GO" id="GO:0005524">
    <property type="term" value="F:ATP binding"/>
    <property type="evidence" value="ECO:0007669"/>
    <property type="project" value="UniProtKB-KW"/>
</dbReference>
<dbReference type="InterPro" id="IPR027417">
    <property type="entry name" value="P-loop_NTPase"/>
</dbReference>
<evidence type="ECO:0000313" key="7">
    <source>
        <dbReference type="Proteomes" id="UP001210120"/>
    </source>
</evidence>
<accession>A0ABY7M1K9</accession>
<feature type="domain" description="ABC transporter" evidence="5">
    <location>
        <begin position="4"/>
        <end position="241"/>
    </location>
</feature>
<dbReference type="PROSITE" id="PS50893">
    <property type="entry name" value="ABC_TRANSPORTER_2"/>
    <property type="match status" value="1"/>
</dbReference>
<evidence type="ECO:0000256" key="1">
    <source>
        <dbReference type="ARBA" id="ARBA00005417"/>
    </source>
</evidence>
<dbReference type="Pfam" id="PF00005">
    <property type="entry name" value="ABC_tran"/>
    <property type="match status" value="1"/>
</dbReference>